<keyword evidence="1" id="KW-0863">Zinc-finger</keyword>
<gene>
    <name evidence="4" type="ORF">SLEP1_g31494</name>
</gene>
<evidence type="ECO:0000256" key="1">
    <source>
        <dbReference type="PROSITE-ProRule" id="PRU00047"/>
    </source>
</evidence>
<dbReference type="Pfam" id="PF00078">
    <property type="entry name" value="RVT_1"/>
    <property type="match status" value="1"/>
</dbReference>
<dbReference type="AlphaFoldDB" id="A0AAV5KB88"/>
<dbReference type="PROSITE" id="PS50158">
    <property type="entry name" value="ZF_CCHC"/>
    <property type="match status" value="1"/>
</dbReference>
<feature type="region of interest" description="Disordered" evidence="2">
    <location>
        <begin position="350"/>
        <end position="371"/>
    </location>
</feature>
<comment type="caution">
    <text evidence="4">The sequence shown here is derived from an EMBL/GenBank/DDBJ whole genome shotgun (WGS) entry which is preliminary data.</text>
</comment>
<dbReference type="InterPro" id="IPR036691">
    <property type="entry name" value="Endo/exonu/phosph_ase_sf"/>
</dbReference>
<evidence type="ECO:0000313" key="4">
    <source>
        <dbReference type="EMBL" id="GKV21520.1"/>
    </source>
</evidence>
<evidence type="ECO:0000256" key="2">
    <source>
        <dbReference type="SAM" id="MobiDB-lite"/>
    </source>
</evidence>
<dbReference type="PANTHER" id="PTHR33116">
    <property type="entry name" value="REVERSE TRANSCRIPTASE ZINC-BINDING DOMAIN-CONTAINING PROTEIN-RELATED-RELATED"/>
    <property type="match status" value="1"/>
</dbReference>
<dbReference type="Proteomes" id="UP001054252">
    <property type="component" value="Unassembled WGS sequence"/>
</dbReference>
<feature type="region of interest" description="Disordered" evidence="2">
    <location>
        <begin position="151"/>
        <end position="170"/>
    </location>
</feature>
<evidence type="ECO:0000259" key="3">
    <source>
        <dbReference type="PROSITE" id="PS50158"/>
    </source>
</evidence>
<feature type="compositionally biased region" description="Low complexity" evidence="2">
    <location>
        <begin position="350"/>
        <end position="368"/>
    </location>
</feature>
<reference evidence="4 5" key="1">
    <citation type="journal article" date="2021" name="Commun. Biol.">
        <title>The genome of Shorea leprosula (Dipterocarpaceae) highlights the ecological relevance of drought in aseasonal tropical rainforests.</title>
        <authorList>
            <person name="Ng K.K.S."/>
            <person name="Kobayashi M.J."/>
            <person name="Fawcett J.A."/>
            <person name="Hatakeyama M."/>
            <person name="Paape T."/>
            <person name="Ng C.H."/>
            <person name="Ang C.C."/>
            <person name="Tnah L.H."/>
            <person name="Lee C.T."/>
            <person name="Nishiyama T."/>
            <person name="Sese J."/>
            <person name="O'Brien M.J."/>
            <person name="Copetti D."/>
            <person name="Mohd Noor M.I."/>
            <person name="Ong R.C."/>
            <person name="Putra M."/>
            <person name="Sireger I.Z."/>
            <person name="Indrioko S."/>
            <person name="Kosugi Y."/>
            <person name="Izuno A."/>
            <person name="Isagi Y."/>
            <person name="Lee S.L."/>
            <person name="Shimizu K.K."/>
        </authorList>
    </citation>
    <scope>NUCLEOTIDE SEQUENCE [LARGE SCALE GENOMIC DNA]</scope>
    <source>
        <strain evidence="4">214</strain>
    </source>
</reference>
<accession>A0AAV5KB88</accession>
<sequence length="1085" mass="121142">MVAPDSLFPGLSAEYYDTISLQRIGNEIRTLLRVDAHTAHHTRGQYARVCVRIDLNKPLVKLLRLGKIRQKVVYEGIRGLCFACGRIGHRKKVCTFQSRPFATTSVINFDLQNQANINEDAKINVTGCHKLEASTSTEGARGIQVASNNHVPNYTVEPKHSRENQSDEFGPWLIVEEKKKKKKTQKYVLESSSEGKSNGPKVSKGPTESNQRSGSMNQMGYSSVKVGRTNGTPAGAFNVKTQFKPAKQTILKSTVTNSTSNHMDVGPKRDSISTSSAPIGKEIEASSKTTNEDLGTNENVGQSNNPTKAIIPTETIFSPMTGPCRLFSNAPANLEATLLTVKKRIKNLESSSNFTSAPSNSSILPKSSSEIRIERSNSSFANSPTQPQFESPTSQQQQCDFIGGSLRALIVKGGENTPVMEGEGSIQGLAQSSPNSQIHRSSSFSKLSASFEGRFNSYGRSMQYSKAREHLQIFDLMGKMETIHVIIKPSILLGTEEMDYECLMLPCHFLGAKMMLLHRETQEPLFDQTLAKLALGLSNSYCWSMKMLSWNYRGAAKMEFNRRMRDLKNQHSPSIMLILETKLFGHDAKKAAVECGYPCSHVVDSDGRAGGLWLLWDDNEVCVDVVTSTFQAIHTIVQVRSHSIFSKFHWFLSGVYGRPQFELRFHLWDELREVAKYFNGPWLVIGDFNNVVDQVENFGGAPISQSRVHAYTDCMSDCILMDIGYTGELVHSFSKRKGRVGDMVVKLDLEKAYDRLEWSFIREALTFFKFPPKLISLVMNCVSSSTISILVNGNKTDAFLPSRGIRQGDPISPYLFILCMEYLSIKLSNGMAKGKWKGSKAGKRGPTLSHIFFADDLIFLGKATLTNAQYLKDTLEFFCSRSGQMTNELGKYLGIPIVAKRCSKVNCEFILEKIRSKLSGWKTKFFSMAGRATLVSFVLASIPNYFMQVMWLPSSVHKEIDIISRNFLWGSVDDQRKIHLVDWDTICKPKTHGGLGIRSARNANTIAMSKLNWRIHTEKDKMWREVLVKKYNINDLQFAPSSSAFPVLKNLSKVDLENPNPPNNPNVLVVACSWQNQNSGVSPSS</sequence>
<dbReference type="GO" id="GO:0008270">
    <property type="term" value="F:zinc ion binding"/>
    <property type="evidence" value="ECO:0007669"/>
    <property type="project" value="UniProtKB-KW"/>
</dbReference>
<dbReference type="GO" id="GO:0003676">
    <property type="term" value="F:nucleic acid binding"/>
    <property type="evidence" value="ECO:0007669"/>
    <property type="project" value="InterPro"/>
</dbReference>
<dbReference type="Gene3D" id="3.60.10.10">
    <property type="entry name" value="Endonuclease/exonuclease/phosphatase"/>
    <property type="match status" value="1"/>
</dbReference>
<dbReference type="PANTHER" id="PTHR33116:SF70">
    <property type="entry name" value="NON-LTR RETROELEMENT REVERSE TRANSCRIPTASE-LIKE PROTEIN"/>
    <property type="match status" value="1"/>
</dbReference>
<keyword evidence="5" id="KW-1185">Reference proteome</keyword>
<name>A0AAV5KB88_9ROSI</name>
<dbReference type="SUPFAM" id="SSF56672">
    <property type="entry name" value="DNA/RNA polymerases"/>
    <property type="match status" value="1"/>
</dbReference>
<proteinExistence type="predicted"/>
<organism evidence="4 5">
    <name type="scientific">Rubroshorea leprosula</name>
    <dbReference type="NCBI Taxonomy" id="152421"/>
    <lineage>
        <taxon>Eukaryota</taxon>
        <taxon>Viridiplantae</taxon>
        <taxon>Streptophyta</taxon>
        <taxon>Embryophyta</taxon>
        <taxon>Tracheophyta</taxon>
        <taxon>Spermatophyta</taxon>
        <taxon>Magnoliopsida</taxon>
        <taxon>eudicotyledons</taxon>
        <taxon>Gunneridae</taxon>
        <taxon>Pentapetalae</taxon>
        <taxon>rosids</taxon>
        <taxon>malvids</taxon>
        <taxon>Malvales</taxon>
        <taxon>Dipterocarpaceae</taxon>
        <taxon>Rubroshorea</taxon>
    </lineage>
</organism>
<feature type="domain" description="CCHC-type" evidence="3">
    <location>
        <begin position="81"/>
        <end position="94"/>
    </location>
</feature>
<feature type="region of interest" description="Disordered" evidence="2">
    <location>
        <begin position="183"/>
        <end position="222"/>
    </location>
</feature>
<protein>
    <recommendedName>
        <fullName evidence="3">CCHC-type domain-containing protein</fullName>
    </recommendedName>
</protein>
<feature type="compositionally biased region" description="Polar residues" evidence="2">
    <location>
        <begin position="206"/>
        <end position="221"/>
    </location>
</feature>
<dbReference type="InterPro" id="IPR000477">
    <property type="entry name" value="RT_dom"/>
</dbReference>
<dbReference type="EMBL" id="BPVZ01000057">
    <property type="protein sequence ID" value="GKV21520.1"/>
    <property type="molecule type" value="Genomic_DNA"/>
</dbReference>
<keyword evidence="1" id="KW-0479">Metal-binding</keyword>
<dbReference type="InterPro" id="IPR001878">
    <property type="entry name" value="Znf_CCHC"/>
</dbReference>
<evidence type="ECO:0000313" key="5">
    <source>
        <dbReference type="Proteomes" id="UP001054252"/>
    </source>
</evidence>
<keyword evidence="1" id="KW-0862">Zinc</keyword>
<feature type="region of interest" description="Disordered" evidence="2">
    <location>
        <begin position="285"/>
        <end position="307"/>
    </location>
</feature>
<dbReference type="InterPro" id="IPR043502">
    <property type="entry name" value="DNA/RNA_pol_sf"/>
</dbReference>
<dbReference type="SUPFAM" id="SSF56219">
    <property type="entry name" value="DNase I-like"/>
    <property type="match status" value="1"/>
</dbReference>
<feature type="compositionally biased region" description="Polar residues" evidence="2">
    <location>
        <begin position="286"/>
        <end position="307"/>
    </location>
</feature>